<feature type="domain" description="CATSPERE second N-terminal" evidence="16">
    <location>
        <begin position="101"/>
        <end position="143"/>
    </location>
</feature>
<evidence type="ECO:0000256" key="10">
    <source>
        <dbReference type="ARBA" id="ARBA00023180"/>
    </source>
</evidence>
<evidence type="ECO:0000259" key="15">
    <source>
        <dbReference type="Pfam" id="PF22841"/>
    </source>
</evidence>
<dbReference type="GeneTree" id="ENSGT00940000162691"/>
<keyword evidence="2" id="KW-1003">Cell membrane</keyword>
<comment type="similarity">
    <text evidence="1">Belongs to the CATSPERD family.</text>
</comment>
<keyword evidence="22" id="KW-1185">Reference proteome</keyword>
<dbReference type="CTD" id="545391"/>
<protein>
    <submittedName>
        <fullName evidence="20">Cation channel sperm associated auxiliary subunit epsilon 2</fullName>
    </submittedName>
</protein>
<evidence type="ECO:0000256" key="9">
    <source>
        <dbReference type="ARBA" id="ARBA00023157"/>
    </source>
</evidence>
<reference evidence="20" key="3">
    <citation type="submission" date="2025-08" db="UniProtKB">
        <authorList>
            <consortium name="Ensembl"/>
        </authorList>
    </citation>
    <scope>IDENTIFICATION</scope>
    <source>
        <strain evidence="20">C57BL/6J</strain>
    </source>
</reference>
<keyword evidence="11" id="KW-0966">Cell projection</keyword>
<feature type="signal peptide" evidence="14">
    <location>
        <begin position="1"/>
        <end position="20"/>
    </location>
</feature>
<dbReference type="InterPro" id="IPR028751">
    <property type="entry name" value="CATSPERD/E"/>
</dbReference>
<proteinExistence type="evidence at protein level"/>
<dbReference type="RefSeq" id="NP_001355751.1">
    <property type="nucleotide sequence ID" value="NM_001368822.1"/>
</dbReference>
<dbReference type="InterPro" id="IPR053815">
    <property type="entry name" value="CATSPERE_Ig-like"/>
</dbReference>
<dbReference type="VEuPathDB" id="HostDB:ENSMUSG00000091476"/>
<feature type="domain" description="CATSPERE second N-terminal" evidence="16">
    <location>
        <begin position="144"/>
        <end position="212"/>
    </location>
</feature>
<keyword evidence="7" id="KW-0969">Cilium</keyword>
<comment type="subcellular location">
    <subcellularLocation>
        <location evidence="12">Cell projection</location>
        <location evidence="12">Cilium</location>
        <location evidence="12">Flagellum membrane</location>
        <topology evidence="12">Single-pass type I membrane protein</topology>
    </subcellularLocation>
</comment>
<keyword evidence="5" id="KW-0282">Flagellum</keyword>
<dbReference type="AGR" id="MGI:5589632"/>
<dbReference type="Pfam" id="PF22844">
    <property type="entry name" value="Beta-prop_CATSPERE"/>
    <property type="match status" value="1"/>
</dbReference>
<dbReference type="SMR" id="A0A571BGH9"/>
<evidence type="ECO:0000256" key="11">
    <source>
        <dbReference type="ARBA" id="ARBA00023273"/>
    </source>
</evidence>
<organism evidence="20 22">
    <name type="scientific">Mus musculus</name>
    <name type="common">Mouse</name>
    <dbReference type="NCBI Taxonomy" id="10090"/>
    <lineage>
        <taxon>Eukaryota</taxon>
        <taxon>Metazoa</taxon>
        <taxon>Chordata</taxon>
        <taxon>Craniata</taxon>
        <taxon>Vertebrata</taxon>
        <taxon>Euteleostomi</taxon>
        <taxon>Mammalia</taxon>
        <taxon>Eutheria</taxon>
        <taxon>Euarchontoglires</taxon>
        <taxon>Glires</taxon>
        <taxon>Rodentia</taxon>
        <taxon>Myomorpha</taxon>
        <taxon>Muroidea</taxon>
        <taxon>Muridae</taxon>
        <taxon>Murinae</taxon>
        <taxon>Mus</taxon>
        <taxon>Mus</taxon>
    </lineage>
</organism>
<dbReference type="Proteomes" id="UP000000589">
    <property type="component" value="Chromosome 1"/>
</dbReference>
<dbReference type="MGI" id="MGI:5589632">
    <property type="gene designation" value="Catspere2"/>
</dbReference>
<dbReference type="GeneID" id="545391"/>
<dbReference type="PANTHER" id="PTHR33722:SF3">
    <property type="entry name" value="CATION CHANNEL SPERM-ASSOCIATED AUXILIARY SUBUNIT EPSILON"/>
    <property type="match status" value="1"/>
</dbReference>
<feature type="domain" description="CATSPERD/E C-terminal" evidence="19">
    <location>
        <begin position="754"/>
        <end position="957"/>
    </location>
</feature>
<sequence>MLARRVVAALLLWLSCCVSALWRYYINSQDYSIFSTRSSIKLEYEGNSFVSWKIPESCKVENNTSPKTTLHCKRAGIHTIEPIARNQEVERHLTVDNSYICYLWYFTVVDVYYNLSQIVTIWVYDPESASTEELIRTAKKPSLIVTIWVYDPESASTEELIWTAKKPSLNSLVLTKQMNTLGQRPFIFTVEKRLAYHPGPLTSEGTWVIHLPMSTDDIAKVIQGNNVDFQDCRIADLHFLLTFPMEIVLEPPGYLPLTLPPGSPLMLSWDTCISTFALLATDQETFQTNDSFQTWTRVRAPPGILSDAQRHSLRDVLVFRTGILFLVETTVYLKTDNEFIKLDKSRGISETGILGLSKRRWCQIRYLYKSAAGRTFVLAWTKSEVYGGFGKFKFMRFTTTSRLKYLLKLPPTDTLEIITVEYSWHPLEAAALLSHCSVCTTTKNIRMVIFNSAYFSWKLQDFELQVPKEAKLEYRFLYSAMPDIIVWDEHQVYYGYRNFAVFGTITTASGETNLSSLSQGSNIHQVLTDSIGNVVVKMENNVMFYIKADITEAVILHTWVNTTAKTGLFFDKSFEVCILYYNENLDEKYQLQTQPYPLILELQSINKDLGDWCPYLAFQHNIHSQFYHMDKGESLTIWSQIVYPENRGLYIVLEHYGMRILTWTQNIEYEIASGFCTKTLITRFFQTTNYELVDNYYQLQKENTGLLVFQFRPSEFSRMCPTAKPVFEIDVGCDSSKHIMVQGFNRSGCQRRDFSYVIDKELLRESLSDNLKVRYDVAKYGCPLTLELGQMFQPIVELYDENGFIKIVDANFILWEIHGRNDYTFNSTMEQNGCINEAQTWDAMIEENPGIPLDDVWGPQNYRPCFSYAIGKPGDLGQPYEILNYSNKNHIKWPMTYAGMYVYRLKILDPNYSFCNLTTIFAIESLGMIPRSSVYLVAAFIFVLMLTFISILVLSYFWYSKIYRQFIIEPLHKPPEKQKKN</sequence>
<dbReference type="InterPro" id="IPR053816">
    <property type="entry name" value="CATSPERE_beta-prop"/>
</dbReference>
<keyword evidence="9" id="KW-1015">Disulfide bond</keyword>
<dbReference type="Pfam" id="PF22849">
    <property type="entry name" value="CATSPERE_Ig-like"/>
    <property type="match status" value="1"/>
</dbReference>
<feature type="domain" description="CATSPERE Ig-like" evidence="18">
    <location>
        <begin position="617"/>
        <end position="727"/>
    </location>
</feature>
<evidence type="ECO:0000259" key="19">
    <source>
        <dbReference type="Pfam" id="PF22850"/>
    </source>
</evidence>
<keyword evidence="6 13" id="KW-1133">Transmembrane helix</keyword>
<keyword evidence="3 13" id="KW-0812">Transmembrane</keyword>
<dbReference type="AlphaFoldDB" id="A0A571BGH9"/>
<reference evidence="20 22" key="1">
    <citation type="journal article" date="2009" name="PLoS Biol.">
        <title>Lineage-specific biology revealed by a finished genome assembly of the mouse.</title>
        <authorList>
            <consortium name="Mouse Genome Sequencing Consortium"/>
            <person name="Church D.M."/>
            <person name="Goodstadt L."/>
            <person name="Hillier L.W."/>
            <person name="Zody M.C."/>
            <person name="Goldstein S."/>
            <person name="She X."/>
            <person name="Bult C.J."/>
            <person name="Agarwala R."/>
            <person name="Cherry J.L."/>
            <person name="DiCuccio M."/>
            <person name="Hlavina W."/>
            <person name="Kapustin Y."/>
            <person name="Meric P."/>
            <person name="Maglott D."/>
            <person name="Birtle Z."/>
            <person name="Marques A.C."/>
            <person name="Graves T."/>
            <person name="Zhou S."/>
            <person name="Teague B."/>
            <person name="Potamousis K."/>
            <person name="Churas C."/>
            <person name="Place M."/>
            <person name="Herschleb J."/>
            <person name="Runnheim R."/>
            <person name="Forrest D."/>
            <person name="Amos-Landgraf J."/>
            <person name="Schwartz D.C."/>
            <person name="Cheng Z."/>
            <person name="Lindblad-Toh K."/>
            <person name="Eichler E.E."/>
            <person name="Ponting C.P."/>
        </authorList>
    </citation>
    <scope>NUCLEOTIDE SEQUENCE [LARGE SCALE GENOMIC DNA]</scope>
    <source>
        <strain evidence="20 22">C57BL/6J</strain>
    </source>
</reference>
<keyword evidence="8 13" id="KW-0472">Membrane</keyword>
<dbReference type="ExpressionAtlas" id="A0A571BGH9">
    <property type="expression patterns" value="baseline and differential"/>
</dbReference>
<reference evidence="20 22" key="2">
    <citation type="journal article" date="2011" name="PLoS Biol.">
        <title>Modernizing reference genome assemblies.</title>
        <authorList>
            <person name="Church D.M."/>
            <person name="Schneider V.A."/>
            <person name="Graves T."/>
            <person name="Auger K."/>
            <person name="Cunningham F."/>
            <person name="Bouk N."/>
            <person name="Chen H.C."/>
            <person name="Agarwala R."/>
            <person name="McLaren W.M."/>
            <person name="Ritchie G.R."/>
            <person name="Albracht D."/>
            <person name="Kremitzki M."/>
            <person name="Rock S."/>
            <person name="Kotkiewicz H."/>
            <person name="Kremitzki C."/>
            <person name="Wollam A."/>
            <person name="Trani L."/>
            <person name="Fulton L."/>
            <person name="Fulton R."/>
            <person name="Matthews L."/>
            <person name="Whitehead S."/>
            <person name="Chow W."/>
            <person name="Torrance J."/>
            <person name="Dunn M."/>
            <person name="Harden G."/>
            <person name="Threadgold G."/>
            <person name="Wood J."/>
            <person name="Collins J."/>
            <person name="Heath P."/>
            <person name="Griffiths G."/>
            <person name="Pelan S."/>
            <person name="Grafham D."/>
            <person name="Eichler E.E."/>
            <person name="Weinstock G."/>
            <person name="Mardis E.R."/>
            <person name="Wilson R.K."/>
            <person name="Howe K."/>
            <person name="Flicek P."/>
            <person name="Hubbard T."/>
        </authorList>
    </citation>
    <scope>NUCLEOTIDE SEQUENCE [LARGE SCALE GENOMIC DNA]</scope>
    <source>
        <strain evidence="20 22">C57BL/6J</strain>
    </source>
</reference>
<evidence type="ECO:0000256" key="2">
    <source>
        <dbReference type="ARBA" id="ARBA00022475"/>
    </source>
</evidence>
<reference evidence="20" key="4">
    <citation type="submission" date="2025-09" db="UniProtKB">
        <authorList>
            <consortium name="Ensembl"/>
        </authorList>
    </citation>
    <scope>IDENTIFICATION</scope>
    <source>
        <strain evidence="20">C57BL/6J</strain>
    </source>
</reference>
<keyword evidence="4 14" id="KW-0732">Signal</keyword>
<dbReference type="Bgee" id="ENSMUSG00000091476">
    <property type="expression patterns" value="Expressed in spermatocyte and 34 other cell types or tissues"/>
</dbReference>
<evidence type="ECO:0000259" key="17">
    <source>
        <dbReference type="Pfam" id="PF22844"/>
    </source>
</evidence>
<evidence type="ECO:0000256" key="5">
    <source>
        <dbReference type="ARBA" id="ARBA00022846"/>
    </source>
</evidence>
<dbReference type="Pfam" id="PF22841">
    <property type="entry name" value="CATSPERE_NTD1"/>
    <property type="match status" value="1"/>
</dbReference>
<dbReference type="PANTHER" id="PTHR33722">
    <property type="entry name" value="CATION CHANNEL SPERM-ASSOCIATED PROTEIN SUBUNIT DELTA-RELATED"/>
    <property type="match status" value="1"/>
</dbReference>
<dbReference type="InterPro" id="IPR053817">
    <property type="entry name" value="CATSPERE_NTD2"/>
</dbReference>
<dbReference type="GO" id="GO:0036128">
    <property type="term" value="C:CatSper complex"/>
    <property type="evidence" value="ECO:0007669"/>
    <property type="project" value="InterPro"/>
</dbReference>
<evidence type="ECO:0000256" key="8">
    <source>
        <dbReference type="ARBA" id="ARBA00023136"/>
    </source>
</evidence>
<evidence type="ECO:0000256" key="12">
    <source>
        <dbReference type="ARBA" id="ARBA00037793"/>
    </source>
</evidence>
<keyword evidence="23" id="KW-1267">Proteomics identification</keyword>
<keyword evidence="10" id="KW-0325">Glycoprotein</keyword>
<evidence type="ECO:0000259" key="18">
    <source>
        <dbReference type="Pfam" id="PF22849"/>
    </source>
</evidence>
<evidence type="ECO:0000256" key="7">
    <source>
        <dbReference type="ARBA" id="ARBA00023069"/>
    </source>
</evidence>
<feature type="domain" description="CATSPERE first N-terminal" evidence="15">
    <location>
        <begin position="10"/>
        <end position="96"/>
    </location>
</feature>
<feature type="transmembrane region" description="Helical" evidence="13">
    <location>
        <begin position="934"/>
        <end position="959"/>
    </location>
</feature>
<evidence type="ECO:0000313" key="22">
    <source>
        <dbReference type="Proteomes" id="UP000000589"/>
    </source>
</evidence>
<feature type="domain" description="CATSPERE beta-propeller" evidence="17">
    <location>
        <begin position="254"/>
        <end position="606"/>
    </location>
</feature>
<accession>A0A571BGH9</accession>
<dbReference type="OMA" id="CPPGRHI"/>
<evidence type="ECO:0007829" key="23">
    <source>
        <dbReference type="ProteomicsDB" id="A0A571BGH9"/>
    </source>
</evidence>
<evidence type="ECO:0000256" key="3">
    <source>
        <dbReference type="ARBA" id="ARBA00022692"/>
    </source>
</evidence>
<evidence type="ECO:0000256" key="13">
    <source>
        <dbReference type="SAM" id="Phobius"/>
    </source>
</evidence>
<dbReference type="Pfam" id="PF22850">
    <property type="entry name" value="CATSPERD-E_C"/>
    <property type="match status" value="1"/>
</dbReference>
<evidence type="ECO:0000256" key="4">
    <source>
        <dbReference type="ARBA" id="ARBA00022729"/>
    </source>
</evidence>
<evidence type="ECO:0000256" key="14">
    <source>
        <dbReference type="SAM" id="SignalP"/>
    </source>
</evidence>
<dbReference type="Pfam" id="PF22843">
    <property type="entry name" value="CATSPERE_NTD2"/>
    <property type="match status" value="2"/>
</dbReference>
<dbReference type="PROSITE" id="PS51257">
    <property type="entry name" value="PROKAR_LIPOPROTEIN"/>
    <property type="match status" value="1"/>
</dbReference>
<gene>
    <name evidence="20 21" type="primary">Catspere2</name>
</gene>
<dbReference type="InterPro" id="IPR053818">
    <property type="entry name" value="CATSPERE_NTD1"/>
</dbReference>
<evidence type="ECO:0000256" key="1">
    <source>
        <dbReference type="ARBA" id="ARBA00010246"/>
    </source>
</evidence>
<feature type="chain" id="PRO_5021874625" evidence="14">
    <location>
        <begin position="21"/>
        <end position="981"/>
    </location>
</feature>
<dbReference type="InterPro" id="IPR053814">
    <property type="entry name" value="CATSPERD/E_C"/>
</dbReference>
<name>A0A571BGH9_MOUSE</name>
<evidence type="ECO:0000313" key="21">
    <source>
        <dbReference type="MGI" id="MGI:5589632"/>
    </source>
</evidence>
<evidence type="ECO:0000313" key="20">
    <source>
        <dbReference type="Ensembl" id="ENSMUSP00000158854.2"/>
    </source>
</evidence>
<dbReference type="Ensembl" id="ENSMUST00000238506.2">
    <property type="protein sequence ID" value="ENSMUSP00000158854.2"/>
    <property type="gene ID" value="ENSMUSG00000091476.9"/>
</dbReference>
<evidence type="ECO:0000256" key="6">
    <source>
        <dbReference type="ARBA" id="ARBA00022989"/>
    </source>
</evidence>
<evidence type="ECO:0000259" key="16">
    <source>
        <dbReference type="Pfam" id="PF22843"/>
    </source>
</evidence>